<protein>
    <submittedName>
        <fullName evidence="2">Uncharacterized protein</fullName>
    </submittedName>
</protein>
<dbReference type="EMBL" id="MINH01000019">
    <property type="protein sequence ID" value="POG10556.1"/>
    <property type="molecule type" value="Genomic_DNA"/>
</dbReference>
<feature type="transmembrane region" description="Helical" evidence="1">
    <location>
        <begin position="12"/>
        <end position="45"/>
    </location>
</feature>
<keyword evidence="1" id="KW-0812">Transmembrane</keyword>
<reference evidence="2 3" key="2">
    <citation type="submission" date="2018-03" db="EMBL/GenBank/DDBJ databases">
        <title>Draft genome of Pseudomonas putida strain KH-21-114.</title>
        <authorList>
            <person name="Yoshizawa S."/>
            <person name="Khan N.H."/>
            <person name="Nishimura M."/>
            <person name="Chiura H.X."/>
            <person name="Ogura Y."/>
            <person name="Hayashi T."/>
            <person name="Kogure K."/>
        </authorList>
    </citation>
    <scope>NUCLEOTIDE SEQUENCE [LARGE SCALE GENOMIC DNA]</scope>
    <source>
        <strain evidence="2 3">KH-21-114</strain>
    </source>
</reference>
<name>A0A2S3X4Q6_PSEPU</name>
<evidence type="ECO:0000256" key="1">
    <source>
        <dbReference type="SAM" id="Phobius"/>
    </source>
</evidence>
<keyword evidence="1" id="KW-0472">Membrane</keyword>
<gene>
    <name evidence="2" type="ORF">BGP84_12800</name>
</gene>
<dbReference type="Proteomes" id="UP000237230">
    <property type="component" value="Unassembled WGS sequence"/>
</dbReference>
<organism evidence="2 3">
    <name type="scientific">Pseudomonas putida</name>
    <name type="common">Arthrobacter siderocapsulatus</name>
    <dbReference type="NCBI Taxonomy" id="303"/>
    <lineage>
        <taxon>Bacteria</taxon>
        <taxon>Pseudomonadati</taxon>
        <taxon>Pseudomonadota</taxon>
        <taxon>Gammaproteobacteria</taxon>
        <taxon>Pseudomonadales</taxon>
        <taxon>Pseudomonadaceae</taxon>
        <taxon>Pseudomonas</taxon>
    </lineage>
</organism>
<reference evidence="2 3" key="1">
    <citation type="submission" date="2016-08" db="EMBL/GenBank/DDBJ databases">
        <authorList>
            <person name="Seilhamer J.J."/>
        </authorList>
    </citation>
    <scope>NUCLEOTIDE SEQUENCE [LARGE SCALE GENOMIC DNA]</scope>
    <source>
        <strain evidence="2 3">KH-21-114</strain>
    </source>
</reference>
<dbReference type="AlphaFoldDB" id="A0A2S3X4Q6"/>
<sequence>MTLKEQHLVFRTVMELIFVVSVAVTVLAFVFLPCMILSLGALLVLGIDDRFVSPVVAYIAFPEAVVISGYLLLRYWRQITEFVKSISP</sequence>
<evidence type="ECO:0000313" key="3">
    <source>
        <dbReference type="Proteomes" id="UP000237230"/>
    </source>
</evidence>
<comment type="caution">
    <text evidence="2">The sequence shown here is derived from an EMBL/GenBank/DDBJ whole genome shotgun (WGS) entry which is preliminary data.</text>
</comment>
<accession>A0A2S3X4Q6</accession>
<feature type="transmembrane region" description="Helical" evidence="1">
    <location>
        <begin position="51"/>
        <end position="73"/>
    </location>
</feature>
<evidence type="ECO:0000313" key="2">
    <source>
        <dbReference type="EMBL" id="POG10556.1"/>
    </source>
</evidence>
<keyword evidence="1" id="KW-1133">Transmembrane helix</keyword>
<proteinExistence type="predicted"/>